<dbReference type="Pfam" id="PF01817">
    <property type="entry name" value="CM_2"/>
    <property type="match status" value="1"/>
</dbReference>
<dbReference type="InParanoid" id="A0A4S2N3W9"/>
<dbReference type="SUPFAM" id="SSF48600">
    <property type="entry name" value="Chorismate mutase II"/>
    <property type="match status" value="1"/>
</dbReference>
<comment type="pathway">
    <text evidence="2">Metabolic intermediate biosynthesis; prephenate biosynthesis; prephenate from chorismate: step 1/1.</text>
</comment>
<evidence type="ECO:0000256" key="3">
    <source>
        <dbReference type="ARBA" id="ARBA00011738"/>
    </source>
</evidence>
<dbReference type="PROSITE" id="PS51169">
    <property type="entry name" value="CHORISMATE_MUT_3"/>
    <property type="match status" value="1"/>
</dbReference>
<keyword evidence="10" id="KW-0584">Phenylalanine biosynthesis</keyword>
<evidence type="ECO:0000256" key="9">
    <source>
        <dbReference type="ARBA" id="ARBA00023141"/>
    </source>
</evidence>
<gene>
    <name evidence="15" type="ORF">EX30DRAFT_338444</name>
</gene>
<dbReference type="FunCoup" id="A0A4S2N3W9">
    <property type="interactions" value="155"/>
</dbReference>
<dbReference type="NCBIfam" id="TIGR01802">
    <property type="entry name" value="CM_pl-yst"/>
    <property type="match status" value="1"/>
</dbReference>
<dbReference type="PANTHER" id="PTHR21145:SF12">
    <property type="entry name" value="CHORISMATE MUTASE"/>
    <property type="match status" value="1"/>
</dbReference>
<dbReference type="GO" id="GO:0004106">
    <property type="term" value="F:chorismate mutase activity"/>
    <property type="evidence" value="ECO:0007669"/>
    <property type="project" value="UniProtKB-UniRule"/>
</dbReference>
<keyword evidence="16" id="KW-1185">Reference proteome</keyword>
<evidence type="ECO:0000256" key="1">
    <source>
        <dbReference type="ARBA" id="ARBA00004496"/>
    </source>
</evidence>
<evidence type="ECO:0000313" key="16">
    <source>
        <dbReference type="Proteomes" id="UP000298138"/>
    </source>
</evidence>
<dbReference type="PANTHER" id="PTHR21145">
    <property type="entry name" value="CHORISMATE MUTASE"/>
    <property type="match status" value="1"/>
</dbReference>
<dbReference type="UniPathway" id="UPA00120">
    <property type="reaction ID" value="UER00203"/>
</dbReference>
<dbReference type="InterPro" id="IPR036263">
    <property type="entry name" value="Chorismate_II_sf"/>
</dbReference>
<dbReference type="AlphaFoldDB" id="A0A4S2N3W9"/>
<dbReference type="InterPro" id="IPR008238">
    <property type="entry name" value="Chorismate_mutase_AroQ_euk"/>
</dbReference>
<dbReference type="EC" id="5.4.99.5" evidence="4 13"/>
<evidence type="ECO:0000256" key="13">
    <source>
        <dbReference type="PIRNR" id="PIRNR017318"/>
    </source>
</evidence>
<comment type="subcellular location">
    <subcellularLocation>
        <location evidence="1">Cytoplasm</location>
    </subcellularLocation>
</comment>
<dbReference type="GO" id="GO:0046417">
    <property type="term" value="P:chorismate metabolic process"/>
    <property type="evidence" value="ECO:0007669"/>
    <property type="project" value="InterPro"/>
</dbReference>
<comment type="subunit">
    <text evidence="3">Homodimer.</text>
</comment>
<dbReference type="EMBL" id="ML220113">
    <property type="protein sequence ID" value="TGZ83841.1"/>
    <property type="molecule type" value="Genomic_DNA"/>
</dbReference>
<dbReference type="GO" id="GO:0009094">
    <property type="term" value="P:L-phenylalanine biosynthetic process"/>
    <property type="evidence" value="ECO:0007669"/>
    <property type="project" value="UniProtKB-KW"/>
</dbReference>
<evidence type="ECO:0000313" key="15">
    <source>
        <dbReference type="EMBL" id="TGZ83841.1"/>
    </source>
</evidence>
<dbReference type="InterPro" id="IPR002701">
    <property type="entry name" value="CM_II_prokaryot"/>
</dbReference>
<dbReference type="STRING" id="341454.A0A4S2N3W9"/>
<evidence type="ECO:0000256" key="5">
    <source>
        <dbReference type="ARBA" id="ARBA00020296"/>
    </source>
</evidence>
<dbReference type="FunFam" id="1.10.590.10:FF:000002">
    <property type="entry name" value="Chorismate mutase"/>
    <property type="match status" value="1"/>
</dbReference>
<comment type="catalytic activity">
    <reaction evidence="12">
        <text>chorismate = prephenate</text>
        <dbReference type="Rhea" id="RHEA:13897"/>
        <dbReference type="ChEBI" id="CHEBI:29748"/>
        <dbReference type="ChEBI" id="CHEBI:29934"/>
        <dbReference type="EC" id="5.4.99.5"/>
    </reaction>
    <physiologicalReaction direction="left-to-right" evidence="12">
        <dbReference type="Rhea" id="RHEA:13898"/>
    </physiologicalReaction>
</comment>
<dbReference type="Gene3D" id="1.10.590.10">
    <property type="entry name" value="Chorismate mutase, AroQ class superfamily, eukaryotic"/>
    <property type="match status" value="1"/>
</dbReference>
<feature type="domain" description="Chorismate mutase" evidence="14">
    <location>
        <begin position="145"/>
        <end position="254"/>
    </location>
</feature>
<reference evidence="15 16" key="1">
    <citation type="submission" date="2019-04" db="EMBL/GenBank/DDBJ databases">
        <title>Comparative genomics and transcriptomics to analyze fruiting body development in filamentous ascomycetes.</title>
        <authorList>
            <consortium name="DOE Joint Genome Institute"/>
            <person name="Lutkenhaus R."/>
            <person name="Traeger S."/>
            <person name="Breuer J."/>
            <person name="Kuo A."/>
            <person name="Lipzen A."/>
            <person name="Pangilinan J."/>
            <person name="Dilworth D."/>
            <person name="Sandor L."/>
            <person name="Poggeler S."/>
            <person name="Barry K."/>
            <person name="Grigoriev I.V."/>
            <person name="Nowrousian M."/>
        </authorList>
    </citation>
    <scope>NUCLEOTIDE SEQUENCE [LARGE SCALE GENOMIC DNA]</scope>
    <source>
        <strain evidence="15 16">CBS 389.68</strain>
    </source>
</reference>
<keyword evidence="11 13" id="KW-0413">Isomerase</keyword>
<keyword evidence="7" id="KW-0827">Tyrosine biosynthesis</keyword>
<evidence type="ECO:0000256" key="4">
    <source>
        <dbReference type="ARBA" id="ARBA00012404"/>
    </source>
</evidence>
<evidence type="ECO:0000256" key="8">
    <source>
        <dbReference type="ARBA" id="ARBA00022605"/>
    </source>
</evidence>
<evidence type="ECO:0000256" key="12">
    <source>
        <dbReference type="ARBA" id="ARBA00023979"/>
    </source>
</evidence>
<evidence type="ECO:0000259" key="14">
    <source>
        <dbReference type="Pfam" id="PF01817"/>
    </source>
</evidence>
<keyword evidence="9 13" id="KW-0057">Aromatic amino acid biosynthesis</keyword>
<dbReference type="OrthoDB" id="191918at2759"/>
<keyword evidence="6" id="KW-0963">Cytoplasm</keyword>
<evidence type="ECO:0000256" key="2">
    <source>
        <dbReference type="ARBA" id="ARBA00004817"/>
    </source>
</evidence>
<proteinExistence type="predicted"/>
<evidence type="ECO:0000256" key="7">
    <source>
        <dbReference type="ARBA" id="ARBA00022498"/>
    </source>
</evidence>
<dbReference type="PIRSF" id="PIRSF017318">
    <property type="entry name" value="Chor_mut_AroQ_eu"/>
    <property type="match status" value="1"/>
</dbReference>
<dbReference type="GO" id="GO:0006571">
    <property type="term" value="P:tyrosine biosynthetic process"/>
    <property type="evidence" value="ECO:0007669"/>
    <property type="project" value="UniProtKB-KW"/>
</dbReference>
<evidence type="ECO:0000256" key="10">
    <source>
        <dbReference type="ARBA" id="ARBA00023222"/>
    </source>
</evidence>
<dbReference type="Proteomes" id="UP000298138">
    <property type="component" value="Unassembled WGS sequence"/>
</dbReference>
<evidence type="ECO:0000256" key="11">
    <source>
        <dbReference type="ARBA" id="ARBA00023235"/>
    </source>
</evidence>
<keyword evidence="8 13" id="KW-0028">Amino-acid biosynthesis</keyword>
<dbReference type="GO" id="GO:0005737">
    <property type="term" value="C:cytoplasm"/>
    <property type="evidence" value="ECO:0007669"/>
    <property type="project" value="UniProtKB-SubCell"/>
</dbReference>
<organism evidence="15 16">
    <name type="scientific">Ascodesmis nigricans</name>
    <dbReference type="NCBI Taxonomy" id="341454"/>
    <lineage>
        <taxon>Eukaryota</taxon>
        <taxon>Fungi</taxon>
        <taxon>Dikarya</taxon>
        <taxon>Ascomycota</taxon>
        <taxon>Pezizomycotina</taxon>
        <taxon>Pezizomycetes</taxon>
        <taxon>Pezizales</taxon>
        <taxon>Ascodesmidaceae</taxon>
        <taxon>Ascodesmis</taxon>
    </lineage>
</organism>
<evidence type="ECO:0000256" key="6">
    <source>
        <dbReference type="ARBA" id="ARBA00022490"/>
    </source>
</evidence>
<protein>
    <recommendedName>
        <fullName evidence="5 13">Chorismate mutase</fullName>
        <ecNumber evidence="4 13">5.4.99.5</ecNumber>
    </recommendedName>
</protein>
<sequence length="272" mass="31393">MDSTIDLSDAESALDLKNIRYQLIRLEDTIIFHFIERVQFPHNPTIYTPGGVHIPDFTGSFLDWMLLSNEKIHAQVRRYQAPDEYPFFPSELPEPFLAPLSYPQLLHPNTVNINEKIKHAYTNYILPSCCKRPNRDRGEAKENYGSSAVVDVACLQSLSRRIHFGKFVAEAKFRQEREKFEKMIKANDRKGLEEAITKKEVEEQVLKRLELKAQAYGRDPSAADDTPEGVQKIDVQAIVKMYRDYVIPMTKEVEIDYLMQRLDNPPTSENGS</sequence>
<dbReference type="InterPro" id="IPR037039">
    <property type="entry name" value="CM_AroQ_sf_eucaryotic"/>
</dbReference>
<accession>A0A4S2N3W9</accession>
<name>A0A4S2N3W9_9PEZI</name>